<evidence type="ECO:0000256" key="4">
    <source>
        <dbReference type="ARBA" id="ARBA00022989"/>
    </source>
</evidence>
<feature type="region of interest" description="Disordered" evidence="6">
    <location>
        <begin position="1"/>
        <end position="29"/>
    </location>
</feature>
<feature type="transmembrane region" description="Helical" evidence="7">
    <location>
        <begin position="248"/>
        <end position="269"/>
    </location>
</feature>
<dbReference type="PIRSF" id="PIRSF006060">
    <property type="entry name" value="AA_transporter"/>
    <property type="match status" value="1"/>
</dbReference>
<evidence type="ECO:0000256" key="2">
    <source>
        <dbReference type="ARBA" id="ARBA00022448"/>
    </source>
</evidence>
<organism evidence="8 9">
    <name type="scientific">Lepraria neglecta</name>
    <dbReference type="NCBI Taxonomy" id="209136"/>
    <lineage>
        <taxon>Eukaryota</taxon>
        <taxon>Fungi</taxon>
        <taxon>Dikarya</taxon>
        <taxon>Ascomycota</taxon>
        <taxon>Pezizomycotina</taxon>
        <taxon>Lecanoromycetes</taxon>
        <taxon>OSLEUM clade</taxon>
        <taxon>Lecanoromycetidae</taxon>
        <taxon>Lecanorales</taxon>
        <taxon>Lecanorineae</taxon>
        <taxon>Stereocaulaceae</taxon>
        <taxon>Lepraria</taxon>
    </lineage>
</organism>
<feature type="compositionally biased region" description="Basic and acidic residues" evidence="6">
    <location>
        <begin position="8"/>
        <end position="19"/>
    </location>
</feature>
<proteinExistence type="predicted"/>
<evidence type="ECO:0000313" key="8">
    <source>
        <dbReference type="EMBL" id="KAK3167247.1"/>
    </source>
</evidence>
<dbReference type="Gene3D" id="1.20.1740.10">
    <property type="entry name" value="Amino acid/polyamine transporter I"/>
    <property type="match status" value="1"/>
</dbReference>
<evidence type="ECO:0000313" key="9">
    <source>
        <dbReference type="Proteomes" id="UP001276659"/>
    </source>
</evidence>
<dbReference type="PANTHER" id="PTHR45649:SF1">
    <property type="entry name" value="TRANSPORTER, PUTATIVE (EUROFUNG)-RELATED"/>
    <property type="match status" value="1"/>
</dbReference>
<dbReference type="GO" id="GO:0016020">
    <property type="term" value="C:membrane"/>
    <property type="evidence" value="ECO:0007669"/>
    <property type="project" value="UniProtKB-SubCell"/>
</dbReference>
<keyword evidence="3 7" id="KW-0812">Transmembrane</keyword>
<keyword evidence="5 7" id="KW-0472">Membrane</keyword>
<dbReference type="EMBL" id="JASNWA010000011">
    <property type="protein sequence ID" value="KAK3167247.1"/>
    <property type="molecule type" value="Genomic_DNA"/>
</dbReference>
<evidence type="ECO:0000256" key="6">
    <source>
        <dbReference type="SAM" id="MobiDB-lite"/>
    </source>
</evidence>
<comment type="caution">
    <text evidence="8">The sequence shown here is derived from an EMBL/GenBank/DDBJ whole genome shotgun (WGS) entry which is preliminary data.</text>
</comment>
<feature type="transmembrane region" description="Helical" evidence="7">
    <location>
        <begin position="387"/>
        <end position="409"/>
    </location>
</feature>
<feature type="transmembrane region" description="Helical" evidence="7">
    <location>
        <begin position="415"/>
        <end position="438"/>
    </location>
</feature>
<feature type="transmembrane region" description="Helical" evidence="7">
    <location>
        <begin position="88"/>
        <end position="112"/>
    </location>
</feature>
<keyword evidence="2" id="KW-0813">Transport</keyword>
<keyword evidence="9" id="KW-1185">Reference proteome</keyword>
<feature type="transmembrane region" description="Helical" evidence="7">
    <location>
        <begin position="209"/>
        <end position="228"/>
    </location>
</feature>
<feature type="transmembrane region" description="Helical" evidence="7">
    <location>
        <begin position="341"/>
        <end position="366"/>
    </location>
</feature>
<dbReference type="InterPro" id="IPR002293">
    <property type="entry name" value="AA/rel_permease1"/>
</dbReference>
<accession>A0AAE0DDR0</accession>
<dbReference type="PANTHER" id="PTHR45649">
    <property type="entry name" value="AMINO-ACID PERMEASE BAT1"/>
    <property type="match status" value="1"/>
</dbReference>
<evidence type="ECO:0000256" key="3">
    <source>
        <dbReference type="ARBA" id="ARBA00022692"/>
    </source>
</evidence>
<dbReference type="AlphaFoldDB" id="A0AAE0DDR0"/>
<evidence type="ECO:0000256" key="7">
    <source>
        <dbReference type="SAM" id="Phobius"/>
    </source>
</evidence>
<dbReference type="Proteomes" id="UP001276659">
    <property type="component" value="Unassembled WGS sequence"/>
</dbReference>
<dbReference type="Pfam" id="PF13520">
    <property type="entry name" value="AA_permease_2"/>
    <property type="match status" value="1"/>
</dbReference>
<name>A0AAE0DDR0_9LECA</name>
<evidence type="ECO:0000256" key="5">
    <source>
        <dbReference type="ARBA" id="ARBA00023136"/>
    </source>
</evidence>
<feature type="transmembrane region" description="Helical" evidence="7">
    <location>
        <begin position="459"/>
        <end position="478"/>
    </location>
</feature>
<feature type="transmembrane region" description="Helical" evidence="7">
    <location>
        <begin position="51"/>
        <end position="76"/>
    </location>
</feature>
<feature type="transmembrane region" description="Helical" evidence="7">
    <location>
        <begin position="133"/>
        <end position="157"/>
    </location>
</feature>
<keyword evidence="4 7" id="KW-1133">Transmembrane helix</keyword>
<feature type="transmembrane region" description="Helical" evidence="7">
    <location>
        <begin position="177"/>
        <end position="197"/>
    </location>
</feature>
<evidence type="ECO:0000256" key="1">
    <source>
        <dbReference type="ARBA" id="ARBA00004141"/>
    </source>
</evidence>
<sequence>MGETDFELADKTEVVERDGSTSPTAPAGPRRFKKDEAILARFGKRQQLRRGFGLLPVIGLTSTLMITWEVITATLLNGLENGGPAGLIYGYLFVWVGATLQACVMGEMASMIPLAGGPFNWVAILSPPWCKKFLSYLAGWLTVITWQALVAGTAYVSGTLIQGLLILNYPDYGYQRWHGTMLFYSALAFALFVNTYLGRLLPRIESCMLFFHVLGFFGILIPLIYLAPHRPASEVFGNFLNTGDFKTSGLSFFVGLVTAMDAFPGLDAADHIAEEIQNAPMVIPLSMGISTTLNGTLGFAMLIALMFCMPADISNTLDSDTYYPFITIYQYAVGSSAGATAMASIIIVTQFFATVGIVATASRMLWAFAREGGLPGSKYIAKVNQRTYLPLYAIGTTAIINILLALINIGSAVGFGAFISLIVASYYSSFILAASVMLNKRLKTPDADIPWGPFKLGKFGVPVTILAIMYSVLGAFFSMWPTQMNPTWETMNYCVFVFGGVLIFSMLFWLVYGRKHYTGPVLEIRD</sequence>
<reference evidence="8" key="1">
    <citation type="submission" date="2022-11" db="EMBL/GenBank/DDBJ databases">
        <title>Chromosomal genome sequence assembly and mating type (MAT) locus characterization of the leprose asexual lichenized fungus Lepraria neglecta (Nyl.) Erichsen.</title>
        <authorList>
            <person name="Allen J.L."/>
            <person name="Pfeffer B."/>
        </authorList>
    </citation>
    <scope>NUCLEOTIDE SEQUENCE</scope>
    <source>
        <strain evidence="8">Allen 5258</strain>
    </source>
</reference>
<gene>
    <name evidence="8" type="ORF">OEA41_010373</name>
</gene>
<dbReference type="GO" id="GO:0022857">
    <property type="term" value="F:transmembrane transporter activity"/>
    <property type="evidence" value="ECO:0007669"/>
    <property type="project" value="InterPro"/>
</dbReference>
<comment type="subcellular location">
    <subcellularLocation>
        <location evidence="1">Membrane</location>
        <topology evidence="1">Multi-pass membrane protein</topology>
    </subcellularLocation>
</comment>
<protein>
    <recommendedName>
        <fullName evidence="10">Amino acid transporter</fullName>
    </recommendedName>
</protein>
<feature type="transmembrane region" description="Helical" evidence="7">
    <location>
        <begin position="281"/>
        <end position="307"/>
    </location>
</feature>
<evidence type="ECO:0008006" key="10">
    <source>
        <dbReference type="Google" id="ProtNLM"/>
    </source>
</evidence>
<feature type="transmembrane region" description="Helical" evidence="7">
    <location>
        <begin position="490"/>
        <end position="512"/>
    </location>
</feature>